<proteinExistence type="predicted"/>
<evidence type="ECO:0000313" key="2">
    <source>
        <dbReference type="Proteomes" id="UP000257109"/>
    </source>
</evidence>
<dbReference type="Proteomes" id="UP000257109">
    <property type="component" value="Unassembled WGS sequence"/>
</dbReference>
<reference evidence="1" key="1">
    <citation type="submission" date="2018-05" db="EMBL/GenBank/DDBJ databases">
        <title>Draft genome of Mucuna pruriens seed.</title>
        <authorList>
            <person name="Nnadi N.E."/>
            <person name="Vos R."/>
            <person name="Hasami M.H."/>
            <person name="Devisetty U.K."/>
            <person name="Aguiy J.C."/>
        </authorList>
    </citation>
    <scope>NUCLEOTIDE SEQUENCE [LARGE SCALE GENOMIC DNA]</scope>
    <source>
        <strain evidence="1">JCA_2017</strain>
    </source>
</reference>
<feature type="non-terminal residue" evidence="1">
    <location>
        <position position="1"/>
    </location>
</feature>
<feature type="non-terminal residue" evidence="1">
    <location>
        <position position="236"/>
    </location>
</feature>
<dbReference type="OrthoDB" id="10056939at2759"/>
<comment type="caution">
    <text evidence="1">The sequence shown here is derived from an EMBL/GenBank/DDBJ whole genome shotgun (WGS) entry which is preliminary data.</text>
</comment>
<organism evidence="1 2">
    <name type="scientific">Mucuna pruriens</name>
    <name type="common">Velvet bean</name>
    <name type="synonym">Dolichos pruriens</name>
    <dbReference type="NCBI Taxonomy" id="157652"/>
    <lineage>
        <taxon>Eukaryota</taxon>
        <taxon>Viridiplantae</taxon>
        <taxon>Streptophyta</taxon>
        <taxon>Embryophyta</taxon>
        <taxon>Tracheophyta</taxon>
        <taxon>Spermatophyta</taxon>
        <taxon>Magnoliopsida</taxon>
        <taxon>eudicotyledons</taxon>
        <taxon>Gunneridae</taxon>
        <taxon>Pentapetalae</taxon>
        <taxon>rosids</taxon>
        <taxon>fabids</taxon>
        <taxon>Fabales</taxon>
        <taxon>Fabaceae</taxon>
        <taxon>Papilionoideae</taxon>
        <taxon>50 kb inversion clade</taxon>
        <taxon>NPAAA clade</taxon>
        <taxon>indigoferoid/millettioid clade</taxon>
        <taxon>Phaseoleae</taxon>
        <taxon>Mucuna</taxon>
    </lineage>
</organism>
<dbReference type="GO" id="GO:0003677">
    <property type="term" value="F:DNA binding"/>
    <property type="evidence" value="ECO:0007669"/>
    <property type="project" value="UniProtKB-KW"/>
</dbReference>
<accession>A0A371FXU4</accession>
<name>A0A371FXU4_MUCPR</name>
<dbReference type="AlphaFoldDB" id="A0A371FXU4"/>
<dbReference type="STRING" id="157652.A0A371FXU4"/>
<sequence>MRVETKPHTTPQFLKSVQFTYLCDKLRHFLFFTMAEGFEHYHVPQQSRRDKLRVFAHNQACFLESSSTLHPSCPTLPSLLDPSHIPSDLLACATKEEGSNLMMGGVVNGDAIQVINSNTNNNPFLYQLQNLREFNNSYNDGSEMMVFKPEPLSLSLSSHSNLTQHPLELNLQRYGAVVYGDKGGGGCVIPGLVGGNGEASRNSVPLGPFTGYASILKGSRFSKPAQQLLEELGDVG</sequence>
<evidence type="ECO:0000313" key="1">
    <source>
        <dbReference type="EMBL" id="RDX83154.1"/>
    </source>
</evidence>
<gene>
    <name evidence="1" type="primary">BLH9</name>
    <name evidence="1" type="ORF">CR513_35960</name>
</gene>
<keyword evidence="2" id="KW-1185">Reference proteome</keyword>
<dbReference type="EMBL" id="QJKJ01007445">
    <property type="protein sequence ID" value="RDX83154.1"/>
    <property type="molecule type" value="Genomic_DNA"/>
</dbReference>
<protein>
    <submittedName>
        <fullName evidence="1">BEL1-like homeodomain protein 9</fullName>
    </submittedName>
</protein>